<reference evidence="1 2" key="1">
    <citation type="submission" date="2020-12" db="EMBL/GenBank/DDBJ databases">
        <authorList>
            <person name="Zheng R.K."/>
            <person name="Sun C.M."/>
        </authorList>
    </citation>
    <scope>NUCLEOTIDE SEQUENCE [LARGE SCALE GENOMIC DNA]</scope>
    <source>
        <strain evidence="1 2">ZRK001</strain>
    </source>
</reference>
<sequence>MTDEQFRQLKTMILDLGVKVEALALENRALRKAVETTEVVYLEDKKVSTTELEALLRTRSRPAPSNDTE</sequence>
<name>A0A7T7HHH9_9HYPH</name>
<dbReference type="Proteomes" id="UP000596083">
    <property type="component" value="Chromosome"/>
</dbReference>
<gene>
    <name evidence="1" type="ORF">JET14_13305</name>
</gene>
<dbReference type="KEGG" id="mlut:JET14_13305"/>
<proteinExistence type="predicted"/>
<dbReference type="AlphaFoldDB" id="A0A7T7HHH9"/>
<evidence type="ECO:0000313" key="2">
    <source>
        <dbReference type="Proteomes" id="UP000596083"/>
    </source>
</evidence>
<protein>
    <submittedName>
        <fullName evidence="1">Uncharacterized protein</fullName>
    </submittedName>
</protein>
<accession>A0A7T7HHH9</accession>
<dbReference type="EMBL" id="CP066786">
    <property type="protein sequence ID" value="QQM29303.1"/>
    <property type="molecule type" value="Genomic_DNA"/>
</dbReference>
<dbReference type="RefSeq" id="WP_200334129.1">
    <property type="nucleotide sequence ID" value="NZ_CP066786.1"/>
</dbReference>
<organism evidence="1 2">
    <name type="scientific">Martelella lutilitoris</name>
    <dbReference type="NCBI Taxonomy" id="2583532"/>
    <lineage>
        <taxon>Bacteria</taxon>
        <taxon>Pseudomonadati</taxon>
        <taxon>Pseudomonadota</taxon>
        <taxon>Alphaproteobacteria</taxon>
        <taxon>Hyphomicrobiales</taxon>
        <taxon>Aurantimonadaceae</taxon>
        <taxon>Martelella</taxon>
    </lineage>
</organism>
<evidence type="ECO:0000313" key="1">
    <source>
        <dbReference type="EMBL" id="QQM29303.1"/>
    </source>
</evidence>